<proteinExistence type="predicted"/>
<dbReference type="Proteomes" id="UP000277204">
    <property type="component" value="Unassembled WGS sequence"/>
</dbReference>
<dbReference type="InterPro" id="IPR037177">
    <property type="entry name" value="DLC_sf"/>
</dbReference>
<dbReference type="GO" id="GO:0030286">
    <property type="term" value="C:dynein complex"/>
    <property type="evidence" value="ECO:0007669"/>
    <property type="project" value="InterPro"/>
</dbReference>
<dbReference type="EMBL" id="UZAI01018838">
    <property type="protein sequence ID" value="VDP40582.1"/>
    <property type="molecule type" value="Genomic_DNA"/>
</dbReference>
<reference evidence="1 2" key="1">
    <citation type="submission" date="2018-11" db="EMBL/GenBank/DDBJ databases">
        <authorList>
            <consortium name="Pathogen Informatics"/>
        </authorList>
    </citation>
    <scope>NUCLEOTIDE SEQUENCE [LARGE SCALE GENOMIC DNA]</scope>
    <source>
        <strain evidence="1 2">Zambia</strain>
    </source>
</reference>
<evidence type="ECO:0000313" key="2">
    <source>
        <dbReference type="Proteomes" id="UP000277204"/>
    </source>
</evidence>
<protein>
    <submittedName>
        <fullName evidence="1">Uncharacterized protein</fullName>
    </submittedName>
</protein>
<dbReference type="PROSITE" id="PS00018">
    <property type="entry name" value="EF_HAND_1"/>
    <property type="match status" value="1"/>
</dbReference>
<dbReference type="GO" id="GO:0007017">
    <property type="term" value="P:microtubule-based process"/>
    <property type="evidence" value="ECO:0007669"/>
    <property type="project" value="InterPro"/>
</dbReference>
<accession>A0A183N0A6</accession>
<dbReference type="STRING" id="48269.A0A183N0A6"/>
<dbReference type="SUPFAM" id="SSF47473">
    <property type="entry name" value="EF-hand"/>
    <property type="match status" value="1"/>
</dbReference>
<dbReference type="SUPFAM" id="SSF54648">
    <property type="entry name" value="DLC"/>
    <property type="match status" value="1"/>
</dbReference>
<gene>
    <name evidence="1" type="ORF">SMRZ_LOCUS21731</name>
</gene>
<dbReference type="InterPro" id="IPR011992">
    <property type="entry name" value="EF-hand-dom_pair"/>
</dbReference>
<dbReference type="InterPro" id="IPR002048">
    <property type="entry name" value="EF_hand_dom"/>
</dbReference>
<name>A0A183N0A6_9TREM</name>
<organism evidence="1 2">
    <name type="scientific">Schistosoma margrebowiei</name>
    <dbReference type="NCBI Taxonomy" id="48269"/>
    <lineage>
        <taxon>Eukaryota</taxon>
        <taxon>Metazoa</taxon>
        <taxon>Spiralia</taxon>
        <taxon>Lophotrochozoa</taxon>
        <taxon>Platyhelminthes</taxon>
        <taxon>Trematoda</taxon>
        <taxon>Digenea</taxon>
        <taxon>Strigeidida</taxon>
        <taxon>Schistosomatoidea</taxon>
        <taxon>Schistosomatidae</taxon>
        <taxon>Schistosoma</taxon>
    </lineage>
</organism>
<dbReference type="InterPro" id="IPR018247">
    <property type="entry name" value="EF_Hand_1_Ca_BS"/>
</dbReference>
<evidence type="ECO:0000313" key="1">
    <source>
        <dbReference type="EMBL" id="VDP40582.1"/>
    </source>
</evidence>
<dbReference type="AlphaFoldDB" id="A0A183N0A6"/>
<dbReference type="GO" id="GO:0005509">
    <property type="term" value="F:calcium ion binding"/>
    <property type="evidence" value="ECO:0007669"/>
    <property type="project" value="InterPro"/>
</dbReference>
<sequence length="208" mass="24200">MLEEFIKAYLHICSDGDLVAERHELIDYCKKKNLDQNLVQPFILFLGPQQWIDRFDVDKDDQITIEEFCRALGLNQSEMCIEKVQRSKVNVASTPKPSKDFEIILSKMSPQAEYDITEHVRELMGDLKEFKQSEIKEISNKLKQYLDETYDRVWQTIKTINNTTTTTTTTTNNNNNNNNNNNSLLIVYTIVLLEVCIFGYEKVSLFIA</sequence>
<dbReference type="PROSITE" id="PS50222">
    <property type="entry name" value="EF_HAND_2"/>
    <property type="match status" value="1"/>
</dbReference>
<keyword evidence="2" id="KW-1185">Reference proteome</keyword>
<dbReference type="Gene3D" id="1.10.238.10">
    <property type="entry name" value="EF-hand"/>
    <property type="match status" value="1"/>
</dbReference>